<keyword evidence="1" id="KW-0677">Repeat</keyword>
<feature type="repeat" description="PPR" evidence="2">
    <location>
        <begin position="512"/>
        <end position="546"/>
    </location>
</feature>
<feature type="repeat" description="PPR" evidence="2">
    <location>
        <begin position="234"/>
        <end position="268"/>
    </location>
</feature>
<evidence type="ECO:0000256" key="2">
    <source>
        <dbReference type="PROSITE-ProRule" id="PRU00708"/>
    </source>
</evidence>
<evidence type="ECO:0000256" key="1">
    <source>
        <dbReference type="ARBA" id="ARBA00022737"/>
    </source>
</evidence>
<dbReference type="NCBIfam" id="TIGR00756">
    <property type="entry name" value="PPR"/>
    <property type="match status" value="7"/>
</dbReference>
<feature type="repeat" description="PPR" evidence="2">
    <location>
        <begin position="477"/>
        <end position="511"/>
    </location>
</feature>
<evidence type="ECO:0000313" key="3">
    <source>
        <dbReference type="EMBL" id="KAL2517574.1"/>
    </source>
</evidence>
<sequence length="584" mass="66083">MKSLLSLVPPRLPFSHIFNKSLSSGSSFASLYEISKLFRSNTDIIDTKPTSDPPKPIKIQTSQKPISEKRVLTETIVIQTLLSRNNDPISALEYYKWAEKNHGFASGSADPLGVLLHILVKSPEHWSVANNLLIHYVWSESVLSAAIIVHRFVNCSKRFGFELSPRVFNYLLNVYVRGRRYTDAIGCFRTMVSCGMMPWIPYMNTLLSALVDRNMLGQAQNVFRCVVLRTYSYDCATVELMMQAFLQVGKVEEAQKYFMEARGSGIELDASIYRTAVQAACRKLDVKDACCLLREMKEKGLVVSGKTFTSVICTCVKQRNIVEAIRLKDEMIRNGHPMNLRVANNLMKGCYLHGDLNSALELFDTIKVELTPNEITYSVILEGCCRSGNMEKVKEIHMEMKQAGIQTTVRVLNSLTKGFLEARLMEDATKWFDAAVEAGIANIYTYNNFISWFCKEGRMDKAYAIWDKMIDKGVEPTAILYNNMILGNCRKGNMDVAIDLFSKMLRKNLKANDVTYGILIQGYFNESESEKALGMFDYMMGLDIAPTDFTFNILIRGLCKFGQTAEAKDRMKKLVEIGFSPICR</sequence>
<dbReference type="InterPro" id="IPR011990">
    <property type="entry name" value="TPR-like_helical_dom_sf"/>
</dbReference>
<feature type="repeat" description="PPR" evidence="2">
    <location>
        <begin position="373"/>
        <end position="407"/>
    </location>
</feature>
<name>A0ABD1TXW2_9LAMI</name>
<feature type="repeat" description="PPR" evidence="2">
    <location>
        <begin position="164"/>
        <end position="198"/>
    </location>
</feature>
<protein>
    <submittedName>
        <fullName evidence="3">Pentatricopeptide repeat-containing protein</fullName>
    </submittedName>
</protein>
<dbReference type="Gene3D" id="1.25.40.10">
    <property type="entry name" value="Tetratricopeptide repeat domain"/>
    <property type="match status" value="5"/>
</dbReference>
<dbReference type="SUPFAM" id="SSF81901">
    <property type="entry name" value="HCP-like"/>
    <property type="match status" value="1"/>
</dbReference>
<reference evidence="4" key="1">
    <citation type="submission" date="2024-07" db="EMBL/GenBank/DDBJ databases">
        <title>Two chromosome-level genome assemblies of Korean endemic species Abeliophyllum distichum and Forsythia ovata (Oleaceae).</title>
        <authorList>
            <person name="Jang H."/>
        </authorList>
    </citation>
    <scope>NUCLEOTIDE SEQUENCE [LARGE SCALE GENOMIC DNA]</scope>
</reference>
<keyword evidence="4" id="KW-1185">Reference proteome</keyword>
<dbReference type="PANTHER" id="PTHR47932">
    <property type="entry name" value="ATPASE EXPRESSION PROTEIN 3"/>
    <property type="match status" value="1"/>
</dbReference>
<accession>A0ABD1TXW2</accession>
<organism evidence="3 4">
    <name type="scientific">Abeliophyllum distichum</name>
    <dbReference type="NCBI Taxonomy" id="126358"/>
    <lineage>
        <taxon>Eukaryota</taxon>
        <taxon>Viridiplantae</taxon>
        <taxon>Streptophyta</taxon>
        <taxon>Embryophyta</taxon>
        <taxon>Tracheophyta</taxon>
        <taxon>Spermatophyta</taxon>
        <taxon>Magnoliopsida</taxon>
        <taxon>eudicotyledons</taxon>
        <taxon>Gunneridae</taxon>
        <taxon>Pentapetalae</taxon>
        <taxon>asterids</taxon>
        <taxon>lamiids</taxon>
        <taxon>Lamiales</taxon>
        <taxon>Oleaceae</taxon>
        <taxon>Forsythieae</taxon>
        <taxon>Abeliophyllum</taxon>
    </lineage>
</organism>
<dbReference type="Proteomes" id="UP001604336">
    <property type="component" value="Unassembled WGS sequence"/>
</dbReference>
<evidence type="ECO:0000313" key="4">
    <source>
        <dbReference type="Proteomes" id="UP001604336"/>
    </source>
</evidence>
<comment type="caution">
    <text evidence="3">The sequence shown here is derived from an EMBL/GenBank/DDBJ whole genome shotgun (WGS) entry which is preliminary data.</text>
</comment>
<dbReference type="AlphaFoldDB" id="A0ABD1TXW2"/>
<dbReference type="Pfam" id="PF01535">
    <property type="entry name" value="PPR"/>
    <property type="match status" value="4"/>
</dbReference>
<feature type="repeat" description="PPR" evidence="2">
    <location>
        <begin position="442"/>
        <end position="476"/>
    </location>
</feature>
<gene>
    <name evidence="3" type="ORF">Adt_13821</name>
</gene>
<dbReference type="InterPro" id="IPR002885">
    <property type="entry name" value="PPR_rpt"/>
</dbReference>
<dbReference type="Pfam" id="PF13041">
    <property type="entry name" value="PPR_2"/>
    <property type="match status" value="2"/>
</dbReference>
<dbReference type="EMBL" id="JBFOLK010000004">
    <property type="protein sequence ID" value="KAL2517574.1"/>
    <property type="molecule type" value="Genomic_DNA"/>
</dbReference>
<dbReference type="PROSITE" id="PS51375">
    <property type="entry name" value="PPR"/>
    <property type="match status" value="9"/>
</dbReference>
<feature type="repeat" description="PPR" evidence="2">
    <location>
        <begin position="547"/>
        <end position="581"/>
    </location>
</feature>
<dbReference type="Pfam" id="PF12854">
    <property type="entry name" value="PPR_1"/>
    <property type="match status" value="2"/>
</dbReference>
<feature type="repeat" description="PPR" evidence="2">
    <location>
        <begin position="304"/>
        <end position="338"/>
    </location>
</feature>
<proteinExistence type="predicted"/>
<dbReference type="PANTHER" id="PTHR47932:SF63">
    <property type="entry name" value="OS08G0290000 PROTEIN"/>
    <property type="match status" value="1"/>
</dbReference>
<feature type="repeat" description="PPR" evidence="2">
    <location>
        <begin position="269"/>
        <end position="303"/>
    </location>
</feature>